<evidence type="ECO:0000313" key="13">
    <source>
        <dbReference type="Proteomes" id="UP000279259"/>
    </source>
</evidence>
<dbReference type="AlphaFoldDB" id="A0A427YKR0"/>
<feature type="region of interest" description="Disordered" evidence="9">
    <location>
        <begin position="94"/>
        <end position="173"/>
    </location>
</feature>
<dbReference type="SUPFAM" id="SSF52266">
    <property type="entry name" value="SGNH hydrolase"/>
    <property type="match status" value="1"/>
</dbReference>
<dbReference type="InterPro" id="IPR036514">
    <property type="entry name" value="SGNH_hydro_sf"/>
</dbReference>
<dbReference type="InterPro" id="IPR036890">
    <property type="entry name" value="HATPase_C_sf"/>
</dbReference>
<name>A0A427YKR0_9TREE</name>
<dbReference type="Pfam" id="PF13472">
    <property type="entry name" value="Lipase_GDSL_2"/>
    <property type="match status" value="1"/>
</dbReference>
<dbReference type="Proteomes" id="UP000279259">
    <property type="component" value="Unassembled WGS sequence"/>
</dbReference>
<keyword evidence="13" id="KW-1185">Reference proteome</keyword>
<comment type="caution">
    <text evidence="12">The sequence shown here is derived from an EMBL/GenBank/DDBJ whole genome shotgun (WGS) entry which is preliminary data.</text>
</comment>
<keyword evidence="6 8" id="KW-0496">Mitochondrion</keyword>
<evidence type="ECO:0000256" key="3">
    <source>
        <dbReference type="ARBA" id="ARBA00022741"/>
    </source>
</evidence>
<evidence type="ECO:0000256" key="2">
    <source>
        <dbReference type="ARBA" id="ARBA00022679"/>
    </source>
</evidence>
<evidence type="ECO:0000256" key="7">
    <source>
        <dbReference type="ARBA" id="ARBA00048201"/>
    </source>
</evidence>
<evidence type="ECO:0000256" key="1">
    <source>
        <dbReference type="ARBA" id="ARBA00006155"/>
    </source>
</evidence>
<dbReference type="EMBL" id="RSCD01000007">
    <property type="protein sequence ID" value="RSH91683.1"/>
    <property type="molecule type" value="Genomic_DNA"/>
</dbReference>
<feature type="domain" description="SGNH hydrolase-type esterase" evidence="11">
    <location>
        <begin position="469"/>
        <end position="638"/>
    </location>
</feature>
<feature type="domain" description="Branched-chain alpha-ketoacid dehydrogenase kinase/Pyruvate dehydrogenase kinase N-terminal" evidence="10">
    <location>
        <begin position="25"/>
        <end position="258"/>
    </location>
</feature>
<dbReference type="InterPro" id="IPR039028">
    <property type="entry name" value="BCKD/PDK"/>
</dbReference>
<evidence type="ECO:0000256" key="8">
    <source>
        <dbReference type="RuleBase" id="RU366032"/>
    </source>
</evidence>
<dbReference type="Pfam" id="PF10436">
    <property type="entry name" value="BCDHK_Adom3"/>
    <property type="match status" value="1"/>
</dbReference>
<dbReference type="InterPro" id="IPR037459">
    <property type="entry name" value="RhgT-like"/>
</dbReference>
<evidence type="ECO:0000313" key="12">
    <source>
        <dbReference type="EMBL" id="RSH91683.1"/>
    </source>
</evidence>
<dbReference type="EC" id="2.7.11.-" evidence="8"/>
<organism evidence="12 13">
    <name type="scientific">Saitozyma podzolica</name>
    <dbReference type="NCBI Taxonomy" id="1890683"/>
    <lineage>
        <taxon>Eukaryota</taxon>
        <taxon>Fungi</taxon>
        <taxon>Dikarya</taxon>
        <taxon>Basidiomycota</taxon>
        <taxon>Agaricomycotina</taxon>
        <taxon>Tremellomycetes</taxon>
        <taxon>Tremellales</taxon>
        <taxon>Trimorphomycetaceae</taxon>
        <taxon>Saitozyma</taxon>
    </lineage>
</organism>
<dbReference type="SUPFAM" id="SSF69012">
    <property type="entry name" value="alpha-ketoacid dehydrogenase kinase, N-terminal domain"/>
    <property type="match status" value="1"/>
</dbReference>
<evidence type="ECO:0000256" key="5">
    <source>
        <dbReference type="ARBA" id="ARBA00022840"/>
    </source>
</evidence>
<dbReference type="SUPFAM" id="SSF55874">
    <property type="entry name" value="ATPase domain of HSP90 chaperone/DNA topoisomerase II/histidine kinase"/>
    <property type="match status" value="2"/>
</dbReference>
<sequence>MSRFRISGALWDKIHHFASFPQTGVSLQQMILFGQHPSQGTLLKASQFLSEELPIRLSHRVVELESLPDGLSQMPSIEKVKEWYAQSFEVRAHHLPKTKTTKRHRAEAPDARSRTHHLPLRHAQPVSRPADARGTGGDTPDPGPTVHAGESRNKRDGVWRDEAEDTDRAEYPPEVHEYNEAFTQLLQNIKKRHDPTVTTVAQGVLEWKRKQKAGRIGQSIQEWLDRFYMSRIGIRFLIGQHVALNTLSPHPDYVGIICTRANVHDICHEAIENARFVCEEHYALFKGPPIQLLCPKDLTFAYVPGHLSHICFELLKNSLRAVVERYGVDNEDAFPRSRWWSWRVPRISPSRSQMKEGDPKKRDPAHMDVSGLVLSYLYTTMSDEGLEANIESSDFKAPMAGFGYGLPLSRLYARFFGGDLRLISMDGYGTAFVESRAAAMIRQEQARAIVGDGPSAGHAESGWPTVFIIGDSTASTWTTVHAPETGWGQALPLFLDRRHRVVNAALSGASSKSFAEAGRFDPVLSAIRPGDVLLVSFGHNDEKVDIPTHYTEPWTTYQEYLTGYLDGAHGKGAQVVLVTSVERRRFDSAGGGPYTTHGDYSKSMRALADRRDVPLVDLAELSLRRWKQLGKEGSTEYFLWLKPGESNNYPEGVEDDTHFSGFGAIEVARIVAEELENMEIRDLRIARDSVVSEKDLVWPEPGEGSV</sequence>
<gene>
    <name evidence="12" type="ORF">EHS25_009052</name>
</gene>
<dbReference type="GO" id="GO:0016787">
    <property type="term" value="F:hydrolase activity"/>
    <property type="evidence" value="ECO:0007669"/>
    <property type="project" value="InterPro"/>
</dbReference>
<dbReference type="GO" id="GO:0004740">
    <property type="term" value="F:pyruvate dehydrogenase (acetyl-transferring) kinase activity"/>
    <property type="evidence" value="ECO:0007669"/>
    <property type="project" value="UniProtKB-EC"/>
</dbReference>
<evidence type="ECO:0000259" key="10">
    <source>
        <dbReference type="Pfam" id="PF10436"/>
    </source>
</evidence>
<evidence type="ECO:0000259" key="11">
    <source>
        <dbReference type="Pfam" id="PF13472"/>
    </source>
</evidence>
<accession>A0A427YKR0</accession>
<dbReference type="InterPro" id="IPR018955">
    <property type="entry name" value="BCDHK/PDK_N"/>
</dbReference>
<keyword evidence="3 8" id="KW-0547">Nucleotide-binding</keyword>
<dbReference type="GO" id="GO:0005759">
    <property type="term" value="C:mitochondrial matrix"/>
    <property type="evidence" value="ECO:0007669"/>
    <property type="project" value="UniProtKB-SubCell"/>
</dbReference>
<proteinExistence type="inferred from homology"/>
<feature type="compositionally biased region" description="Basic and acidic residues" evidence="9">
    <location>
        <begin position="149"/>
        <end position="173"/>
    </location>
</feature>
<comment type="similarity">
    <text evidence="1 8">Belongs to the PDK/BCKDK protein kinase family.</text>
</comment>
<dbReference type="OrthoDB" id="241648at2759"/>
<keyword evidence="2 8" id="KW-0808">Transferase</keyword>
<dbReference type="STRING" id="1890683.A0A427YKR0"/>
<dbReference type="InterPro" id="IPR013830">
    <property type="entry name" value="SGNH_hydro"/>
</dbReference>
<keyword evidence="4 8" id="KW-0418">Kinase</keyword>
<dbReference type="GO" id="GO:0010906">
    <property type="term" value="P:regulation of glucose metabolic process"/>
    <property type="evidence" value="ECO:0007669"/>
    <property type="project" value="TreeGrafter"/>
</dbReference>
<evidence type="ECO:0000256" key="6">
    <source>
        <dbReference type="ARBA" id="ARBA00023128"/>
    </source>
</evidence>
<evidence type="ECO:0000256" key="9">
    <source>
        <dbReference type="SAM" id="MobiDB-lite"/>
    </source>
</evidence>
<dbReference type="Gene3D" id="3.30.565.10">
    <property type="entry name" value="Histidine kinase-like ATPase, C-terminal domain"/>
    <property type="match status" value="2"/>
</dbReference>
<dbReference type="Gene3D" id="3.40.50.1110">
    <property type="entry name" value="SGNH hydrolase"/>
    <property type="match status" value="1"/>
</dbReference>
<dbReference type="InterPro" id="IPR036784">
    <property type="entry name" value="AK/P_DHK_N_sf"/>
</dbReference>
<protein>
    <recommendedName>
        <fullName evidence="8">Protein-serine/threonine kinase</fullName>
        <ecNumber evidence="8">2.7.11.-</ecNumber>
    </recommendedName>
</protein>
<dbReference type="PANTHER" id="PTHR11947">
    <property type="entry name" value="PYRUVATE DEHYDROGENASE KINASE"/>
    <property type="match status" value="1"/>
</dbReference>
<comment type="catalytic activity">
    <reaction evidence="7">
        <text>L-seryl-[pyruvate dehydrogenase E1 alpha subunit] + ATP = O-phospho-L-seryl-[pyruvate dehydrogenase E1 alpha subunit] + ADP + H(+)</text>
        <dbReference type="Rhea" id="RHEA:23052"/>
        <dbReference type="Rhea" id="RHEA-COMP:13689"/>
        <dbReference type="Rhea" id="RHEA-COMP:13690"/>
        <dbReference type="ChEBI" id="CHEBI:15378"/>
        <dbReference type="ChEBI" id="CHEBI:29999"/>
        <dbReference type="ChEBI" id="CHEBI:30616"/>
        <dbReference type="ChEBI" id="CHEBI:83421"/>
        <dbReference type="ChEBI" id="CHEBI:456216"/>
        <dbReference type="EC" id="2.7.11.2"/>
    </reaction>
</comment>
<evidence type="ECO:0000256" key="4">
    <source>
        <dbReference type="ARBA" id="ARBA00022777"/>
    </source>
</evidence>
<dbReference type="GO" id="GO:0005524">
    <property type="term" value="F:ATP binding"/>
    <property type="evidence" value="ECO:0007669"/>
    <property type="project" value="UniProtKB-UniRule"/>
</dbReference>
<keyword evidence="5 8" id="KW-0067">ATP-binding</keyword>
<reference evidence="12 13" key="1">
    <citation type="submission" date="2018-11" db="EMBL/GenBank/DDBJ databases">
        <title>Genome sequence of Saitozyma podzolica DSM 27192.</title>
        <authorList>
            <person name="Aliyu H."/>
            <person name="Gorte O."/>
            <person name="Ochsenreither K."/>
        </authorList>
    </citation>
    <scope>NUCLEOTIDE SEQUENCE [LARGE SCALE GENOMIC DNA]</scope>
    <source>
        <strain evidence="12 13">DSM 27192</strain>
    </source>
</reference>
<comment type="subcellular location">
    <subcellularLocation>
        <location evidence="8">Mitochondrion matrix</location>
    </subcellularLocation>
</comment>
<feature type="compositionally biased region" description="Basic residues" evidence="9">
    <location>
        <begin position="94"/>
        <end position="105"/>
    </location>
</feature>
<dbReference type="Gene3D" id="1.20.140.20">
    <property type="entry name" value="Alpha-ketoacid/pyruvate dehydrogenase kinase, N-terminal domain"/>
    <property type="match status" value="2"/>
</dbReference>
<dbReference type="CDD" id="cd01821">
    <property type="entry name" value="Rhamnogalacturan_acetylesterase_like"/>
    <property type="match status" value="1"/>
</dbReference>
<dbReference type="PANTHER" id="PTHR11947:SF3">
    <property type="entry name" value="[PYRUVATE DEHYDROGENASE (ACETYL-TRANSFERRING)] KINASE, MITOCHONDRIAL"/>
    <property type="match status" value="1"/>
</dbReference>